<evidence type="ECO:0000313" key="3">
    <source>
        <dbReference type="Proteomes" id="UP000180711"/>
    </source>
</evidence>
<evidence type="ECO:0000313" key="2">
    <source>
        <dbReference type="EMBL" id="ADD10399.1"/>
    </source>
</evidence>
<feature type="region of interest" description="Disordered" evidence="1">
    <location>
        <begin position="169"/>
        <end position="229"/>
    </location>
</feature>
<reference evidence="2 3" key="1">
    <citation type="journal article" date="2010" name="J. Virol.">
        <title>Stability of murine cytomegalovirus genome after in vitro and in vivo passage.</title>
        <authorList>
            <person name="Cheng T.P."/>
            <person name="Valentine M.C."/>
            <person name="Gao J."/>
            <person name="Pingel J.T."/>
            <person name="Yokoyama W.M."/>
        </authorList>
    </citation>
    <scope>NUCLEOTIDE SEQUENCE [LARGE SCALE GENOMIC DNA]</scope>
    <source>
        <strain evidence="2 3">Smith</strain>
    </source>
</reference>
<dbReference type="KEGG" id="vg:3293914"/>
<dbReference type="Proteomes" id="UP000180711">
    <property type="component" value="Segment"/>
</dbReference>
<gene>
    <name evidence="2" type="primary">m21</name>
</gene>
<evidence type="ECO:0000256" key="1">
    <source>
        <dbReference type="SAM" id="MobiDB-lite"/>
    </source>
</evidence>
<protein>
    <recommendedName>
        <fullName evidence="4">M21 protein</fullName>
    </recommendedName>
</protein>
<proteinExistence type="predicted"/>
<accession>D3XDK5</accession>
<sequence length="229" mass="25259">MTGIRYGPRSILLYDLPVAVSLYSTSQIKSRVHRPETVWLTNCSVTPKTRAKNIPSSSSRPATVAILVPFNIPTLKTCARFTAEAFRSTLLSQPPNAVSGGGRRFRLVVRFVAGIEAETPEIAPIANRNHTRAIANGSRRDTEGSGDLKILVTCLSWAPLLFRLSVVSHRSSRSRENPTHRRLVTSDSRAGRPRRSRPNSQQATEKSPDTLPPPTAVDKRAKLRQMVSI</sequence>
<organism evidence="2 3">
    <name type="scientific">Murid herpesvirus 1 (strain Smith)</name>
    <name type="common">MuHV-1</name>
    <name type="synonym">Mouse cytomegalovirus</name>
    <dbReference type="NCBI Taxonomy" id="10367"/>
    <lineage>
        <taxon>Viruses</taxon>
        <taxon>Duplodnaviria</taxon>
        <taxon>Heunggongvirae</taxon>
        <taxon>Peploviricota</taxon>
        <taxon>Herviviricetes</taxon>
        <taxon>Herpesvirales</taxon>
        <taxon>Orthoherpesviridae</taxon>
        <taxon>Betaherpesvirinae</taxon>
        <taxon>Muromegalovirus</taxon>
        <taxon>Muromegalovirus muridbeta1</taxon>
        <taxon>Murid herpesvirus 1</taxon>
    </lineage>
</organism>
<keyword evidence="3" id="KW-1185">Reference proteome</keyword>
<organismHost>
    <name type="scientific">Mus musculus</name>
    <name type="common">Mouse</name>
    <dbReference type="NCBI Taxonomy" id="10090"/>
</organismHost>
<name>D3XDK5_MUHVS</name>
<evidence type="ECO:0008006" key="4">
    <source>
        <dbReference type="Google" id="ProtNLM"/>
    </source>
</evidence>
<dbReference type="EMBL" id="GU305914">
    <property type="protein sequence ID" value="ADD10399.1"/>
    <property type="molecule type" value="Genomic_DNA"/>
</dbReference>
<dbReference type="RefSeq" id="YP_214029.1">
    <property type="nucleotide sequence ID" value="NC_004065.1"/>
</dbReference>